<dbReference type="Proteomes" id="UP001138500">
    <property type="component" value="Unassembled WGS sequence"/>
</dbReference>
<name>A0A9W7W3H7_9PEZI</name>
<gene>
    <name evidence="1" type="ORF">Tdes44962_MAKER09024</name>
</gene>
<keyword evidence="2" id="KW-1185">Reference proteome</keyword>
<proteinExistence type="predicted"/>
<organism evidence="1 2">
    <name type="scientific">Teratosphaeria destructans</name>
    <dbReference type="NCBI Taxonomy" id="418781"/>
    <lineage>
        <taxon>Eukaryota</taxon>
        <taxon>Fungi</taxon>
        <taxon>Dikarya</taxon>
        <taxon>Ascomycota</taxon>
        <taxon>Pezizomycotina</taxon>
        <taxon>Dothideomycetes</taxon>
        <taxon>Dothideomycetidae</taxon>
        <taxon>Mycosphaerellales</taxon>
        <taxon>Teratosphaeriaceae</taxon>
        <taxon>Teratosphaeria</taxon>
    </lineage>
</organism>
<evidence type="ECO:0000313" key="1">
    <source>
        <dbReference type="EMBL" id="KAH9830679.1"/>
    </source>
</evidence>
<protein>
    <submittedName>
        <fullName evidence="1">Uncharacterized protein</fullName>
    </submittedName>
</protein>
<reference evidence="1 2" key="2">
    <citation type="journal article" date="2021" name="Curr. Genet.">
        <title>Genetic response to nitrogen starvation in the aggressive Eucalyptus foliar pathogen Teratosphaeria destructans.</title>
        <authorList>
            <person name="Havenga M."/>
            <person name="Wingfield B.D."/>
            <person name="Wingfield M.J."/>
            <person name="Dreyer L.L."/>
            <person name="Roets F."/>
            <person name="Aylward J."/>
        </authorList>
    </citation>
    <scope>NUCLEOTIDE SEQUENCE [LARGE SCALE GENOMIC DNA]</scope>
    <source>
        <strain evidence="1">CMW44962</strain>
    </source>
</reference>
<evidence type="ECO:0000313" key="2">
    <source>
        <dbReference type="Proteomes" id="UP001138500"/>
    </source>
</evidence>
<reference evidence="1 2" key="1">
    <citation type="journal article" date="2018" name="IMA Fungus">
        <title>IMA Genome-F 10: Nine draft genome sequences of Claviceps purpurea s.lat., including C. arundinis, C. humidiphila, and C. cf. spartinae, pseudomolecules for the pitch canker pathogen Fusarium circinatum, draft genome of Davidsoniella eucalypti, Grosmannia galeiformis, Quambalaria eucalypti, and Teratosphaeria destructans.</title>
        <authorList>
            <person name="Wingfield B.D."/>
            <person name="Liu M."/>
            <person name="Nguyen H.D."/>
            <person name="Lane F.A."/>
            <person name="Morgan S.W."/>
            <person name="De Vos L."/>
            <person name="Wilken P.M."/>
            <person name="Duong T.A."/>
            <person name="Aylward J."/>
            <person name="Coetzee M.P."/>
            <person name="Dadej K."/>
            <person name="De Beer Z.W."/>
            <person name="Findlay W."/>
            <person name="Havenga M."/>
            <person name="Kolarik M."/>
            <person name="Menzies J.G."/>
            <person name="Naidoo K."/>
            <person name="Pochopski O."/>
            <person name="Shoukouhi P."/>
            <person name="Santana Q.C."/>
            <person name="Seifert K.A."/>
            <person name="Soal N."/>
            <person name="Steenkamp E.T."/>
            <person name="Tatham C.T."/>
            <person name="van der Nest M.A."/>
            <person name="Wingfield M.J."/>
        </authorList>
    </citation>
    <scope>NUCLEOTIDE SEQUENCE [LARGE SCALE GENOMIC DNA]</scope>
    <source>
        <strain evidence="1">CMW44962</strain>
    </source>
</reference>
<accession>A0A9W7W3H7</accession>
<comment type="caution">
    <text evidence="1">The sequence shown here is derived from an EMBL/GenBank/DDBJ whole genome shotgun (WGS) entry which is preliminary data.</text>
</comment>
<dbReference type="AlphaFoldDB" id="A0A9W7W3H7"/>
<sequence>MSPASNARICKSIASLLDEPYRQEASRLGPMIDALKRALAAYDVDGVARVLKEISEVVLQVKDDRAGSAEMMACMIGVENGDYWAVLAQEGWEVAGASGDGREGLAFPVPFPQTSHIRPPQWPAAVPTASVPWNKSIATARKSKFAINPSPMRRTPDLHTLTSVLNNALELLALVSPNFVPLYHAFQESAQARMVNLNSVLMDALWVARGEEPEQALIEIGATFRRRSGGDGGRVGVRKSDASVPLASGYSALLEATGLTAGSDAIDVYLQQEEQQHVPITFPSYQAIEQPPQQSSAPVDQLWTRQQQQEQQIPIMFPFCQAIEQQPQQTSAPVDQLWTQQQQERQQIFPLIGPPDILYGSFEQQHAFDGCATVGQAPQTMHPFPQNGTDNLHVNKQAPQPQHQIFSPTNHELVEAVCWDNIQV</sequence>
<dbReference type="EMBL" id="RIBY02001258">
    <property type="protein sequence ID" value="KAH9830679.1"/>
    <property type="molecule type" value="Genomic_DNA"/>
</dbReference>